<dbReference type="Gene3D" id="1.10.10.350">
    <property type="match status" value="1"/>
</dbReference>
<comment type="catalytic activity">
    <reaction evidence="9 10">
        <text>tRNA(Lys) + L-lysine + ATP = L-lysyl-tRNA(Lys) + AMP + diphosphate</text>
        <dbReference type="Rhea" id="RHEA:20792"/>
        <dbReference type="Rhea" id="RHEA-COMP:9696"/>
        <dbReference type="Rhea" id="RHEA-COMP:9697"/>
        <dbReference type="ChEBI" id="CHEBI:30616"/>
        <dbReference type="ChEBI" id="CHEBI:32551"/>
        <dbReference type="ChEBI" id="CHEBI:33019"/>
        <dbReference type="ChEBI" id="CHEBI:78442"/>
        <dbReference type="ChEBI" id="CHEBI:78529"/>
        <dbReference type="ChEBI" id="CHEBI:456215"/>
        <dbReference type="EC" id="6.1.1.6"/>
    </reaction>
</comment>
<organism evidence="11 12">
    <name type="scientific">Enterococcus pseudoavium</name>
    <dbReference type="NCBI Taxonomy" id="44007"/>
    <lineage>
        <taxon>Bacteria</taxon>
        <taxon>Bacillati</taxon>
        <taxon>Bacillota</taxon>
        <taxon>Bacilli</taxon>
        <taxon>Lactobacillales</taxon>
        <taxon>Enterococcaceae</taxon>
        <taxon>Enterococcus</taxon>
    </lineage>
</organism>
<dbReference type="InterPro" id="IPR008925">
    <property type="entry name" value="aa_tRNA-synth_I_cd-bd_sf"/>
</dbReference>
<dbReference type="EMBL" id="JARQAI010000001">
    <property type="protein sequence ID" value="MDT2735692.1"/>
    <property type="molecule type" value="Genomic_DNA"/>
</dbReference>
<evidence type="ECO:0000256" key="1">
    <source>
        <dbReference type="ARBA" id="ARBA00004496"/>
    </source>
</evidence>
<keyword evidence="6 10" id="KW-0067">ATP-binding</keyword>
<comment type="subcellular location">
    <subcellularLocation>
        <location evidence="1 10">Cytoplasm</location>
    </subcellularLocation>
</comment>
<dbReference type="EC" id="6.1.1.6" evidence="10"/>
<evidence type="ECO:0000256" key="4">
    <source>
        <dbReference type="ARBA" id="ARBA00022598"/>
    </source>
</evidence>
<evidence type="ECO:0000256" key="10">
    <source>
        <dbReference type="HAMAP-Rule" id="MF_00177"/>
    </source>
</evidence>
<dbReference type="RefSeq" id="WP_311796379.1">
    <property type="nucleotide sequence ID" value="NZ_JARQAI010000001.1"/>
</dbReference>
<evidence type="ECO:0000256" key="9">
    <source>
        <dbReference type="ARBA" id="ARBA00048573"/>
    </source>
</evidence>
<dbReference type="SUPFAM" id="SSF48163">
    <property type="entry name" value="An anticodon-binding domain of class I aminoacyl-tRNA synthetases"/>
    <property type="match status" value="1"/>
</dbReference>
<keyword evidence="3 10" id="KW-0963">Cytoplasm</keyword>
<dbReference type="Gene3D" id="3.40.50.620">
    <property type="entry name" value="HUPs"/>
    <property type="match status" value="1"/>
</dbReference>
<evidence type="ECO:0000256" key="8">
    <source>
        <dbReference type="ARBA" id="ARBA00023146"/>
    </source>
</evidence>
<dbReference type="Proteomes" id="UP001180842">
    <property type="component" value="Unassembled WGS sequence"/>
</dbReference>
<evidence type="ECO:0000256" key="2">
    <source>
        <dbReference type="ARBA" id="ARBA00005594"/>
    </source>
</evidence>
<feature type="short sequence motif" description="'HIGH' region" evidence="10">
    <location>
        <begin position="30"/>
        <end position="38"/>
    </location>
</feature>
<gene>
    <name evidence="10 11" type="primary">lysS</name>
    <name evidence="11" type="ORF">P7H00_00925</name>
</gene>
<comment type="similarity">
    <text evidence="2 10">Belongs to the class-I aminoacyl-tRNA synthetase family.</text>
</comment>
<dbReference type="PANTHER" id="PTHR37940">
    <property type="entry name" value="LYSINE--TRNA LIGASE"/>
    <property type="match status" value="1"/>
</dbReference>
<proteinExistence type="inferred from homology"/>
<dbReference type="Pfam" id="PF01921">
    <property type="entry name" value="tRNA-synt_1f"/>
    <property type="match status" value="1"/>
</dbReference>
<evidence type="ECO:0000256" key="3">
    <source>
        <dbReference type="ARBA" id="ARBA00022490"/>
    </source>
</evidence>
<dbReference type="GO" id="GO:0006430">
    <property type="term" value="P:lysyl-tRNA aminoacylation"/>
    <property type="evidence" value="ECO:0007669"/>
    <property type="project" value="UniProtKB-UniRule"/>
</dbReference>
<comment type="caution">
    <text evidence="10">Lacks conserved residue(s) required for the propagation of feature annotation.</text>
</comment>
<dbReference type="SUPFAM" id="SSF52374">
    <property type="entry name" value="Nucleotidylyl transferase"/>
    <property type="match status" value="1"/>
</dbReference>
<dbReference type="InterPro" id="IPR001412">
    <property type="entry name" value="aa-tRNA-synth_I_CS"/>
</dbReference>
<dbReference type="InterPro" id="IPR014729">
    <property type="entry name" value="Rossmann-like_a/b/a_fold"/>
</dbReference>
<name>A0AAE4L576_9ENTE</name>
<comment type="caution">
    <text evidence="11">The sequence shown here is derived from an EMBL/GenBank/DDBJ whole genome shotgun (WGS) entry which is preliminary data.</text>
</comment>
<keyword evidence="5 10" id="KW-0547">Nucleotide-binding</keyword>
<evidence type="ECO:0000256" key="5">
    <source>
        <dbReference type="ARBA" id="ARBA00022741"/>
    </source>
</evidence>
<dbReference type="PROSITE" id="PS00178">
    <property type="entry name" value="AA_TRNA_LIGASE_I"/>
    <property type="match status" value="1"/>
</dbReference>
<dbReference type="GO" id="GO:0005737">
    <property type="term" value="C:cytoplasm"/>
    <property type="evidence" value="ECO:0007669"/>
    <property type="project" value="UniProtKB-SubCell"/>
</dbReference>
<keyword evidence="8 10" id="KW-0030">Aminoacyl-tRNA synthetase</keyword>
<evidence type="ECO:0000256" key="6">
    <source>
        <dbReference type="ARBA" id="ARBA00022840"/>
    </source>
</evidence>
<dbReference type="AlphaFoldDB" id="A0AAE4L576"/>
<feature type="short sequence motif" description="'KMSKS' region" evidence="10">
    <location>
        <begin position="286"/>
        <end position="290"/>
    </location>
</feature>
<evidence type="ECO:0000313" key="11">
    <source>
        <dbReference type="EMBL" id="MDT2735692.1"/>
    </source>
</evidence>
<dbReference type="HAMAP" id="MF_00177">
    <property type="entry name" value="Lys_tRNA_synth_class1"/>
    <property type="match status" value="1"/>
</dbReference>
<evidence type="ECO:0000256" key="7">
    <source>
        <dbReference type="ARBA" id="ARBA00022917"/>
    </source>
</evidence>
<sequence length="522" mass="59301">MHWAFQIATKLIQQHGDDPAPITCASGVSPSGYVHVGNFREIATTYFVTQALKELGANPRYILSWDDYDRLRKIPKNVSGVAPDSIGFPYTKVAPPADSGTGAASYGAYFEQLFIEDLASLDIRPEFIFETKQYESGAYDEDLALVLAKRQEIYDILSRFRTEPASATERAAYYPISLYCDQCGHDLTTIKAYAEHTRTLTYACKNCGHEGSQTIGQQQHIKLHWKIDWPMRWRYEKVAFEPGGKDHSSKNGSFDVAKAVAKEIFDWQAPLYQPYDFVNIKGQTMKMSSSTGNILTLPDLLSIYTPELVLYLYAKYQPRAQFDLGLDDDVLRNYAEFERLVEKAKTGELDETNQQLLKLTGVDLDQKYPSFNHVVSMLSLTANDTTLTKELLEKEQAYPAVAIDHVLARASYWIENDAQSRLVSINQVPDQTSYEHLSNTVKKQLKKFLQLLDTSADLTDNDLMQKIYDLSEATDKKIKRAEQKELFTAIYRLTLNQDHGPRIPLLIKVVGPQKLHQLLDFD</sequence>
<dbReference type="GO" id="GO:0004824">
    <property type="term" value="F:lysine-tRNA ligase activity"/>
    <property type="evidence" value="ECO:0007669"/>
    <property type="project" value="UniProtKB-UniRule"/>
</dbReference>
<accession>A0AAE4L576</accession>
<evidence type="ECO:0000313" key="12">
    <source>
        <dbReference type="Proteomes" id="UP001180842"/>
    </source>
</evidence>
<dbReference type="PANTHER" id="PTHR37940:SF1">
    <property type="entry name" value="LYSINE--TRNA LIGASE"/>
    <property type="match status" value="1"/>
</dbReference>
<reference evidence="11" key="1">
    <citation type="submission" date="2023-03" db="EMBL/GenBank/DDBJ databases">
        <authorList>
            <person name="Shen W."/>
            <person name="Cai J."/>
        </authorList>
    </citation>
    <scope>NUCLEOTIDE SEQUENCE</scope>
    <source>
        <strain evidence="11">P69-2</strain>
    </source>
</reference>
<keyword evidence="4 10" id="KW-0436">Ligase</keyword>
<protein>
    <recommendedName>
        <fullName evidence="10">Lysine--tRNA ligase</fullName>
        <ecNumber evidence="10">6.1.1.6</ecNumber>
    </recommendedName>
    <alternativeName>
        <fullName evidence="10">Lysyl-tRNA synthetase</fullName>
        <shortName evidence="10">LysRS</shortName>
    </alternativeName>
</protein>
<dbReference type="InterPro" id="IPR020751">
    <property type="entry name" value="aa-tRNA-synth_I_codon-bd_sub2"/>
</dbReference>
<dbReference type="NCBIfam" id="TIGR00467">
    <property type="entry name" value="lysS_arch"/>
    <property type="match status" value="1"/>
</dbReference>
<dbReference type="GO" id="GO:0000049">
    <property type="term" value="F:tRNA binding"/>
    <property type="evidence" value="ECO:0007669"/>
    <property type="project" value="InterPro"/>
</dbReference>
<dbReference type="Gene3D" id="6.10.20.10">
    <property type="entry name" value="Lysine tRNA ligase, stem contact fold domain"/>
    <property type="match status" value="1"/>
</dbReference>
<dbReference type="GO" id="GO:0005524">
    <property type="term" value="F:ATP binding"/>
    <property type="evidence" value="ECO:0007669"/>
    <property type="project" value="UniProtKB-UniRule"/>
</dbReference>
<dbReference type="InterPro" id="IPR042078">
    <property type="entry name" value="Lys-tRNA-ligase_SC_fold"/>
</dbReference>
<keyword evidence="7 10" id="KW-0648">Protein biosynthesis</keyword>
<dbReference type="InterPro" id="IPR002904">
    <property type="entry name" value="Lys-tRNA-ligase"/>
</dbReference>